<name>A0ACC0IWR9_9ERIC</name>
<protein>
    <submittedName>
        <fullName evidence="1">Synaptonemal complex protein 1</fullName>
    </submittedName>
</protein>
<gene>
    <name evidence="1" type="ORF">LOK49_LG01G01147</name>
</gene>
<sequence>MVENYRIVWLTVPCVENLDRDLQEVGKEDGRKAWKSPTGLCKEDGRKSWKSPTGPSEKDKEFFEDKLSSSAAALDNLYNQMKTLSLRFESSEETVGNCKRELKELSIEKEEREKYFRDEQCKTTNVIEEKDAMIKHLEATVSITRLDMESLNSNMEELHADTPHEDGGQGEDEGHEEELGRDEDDDNEEDEEESGTEDVEDGDEFSKEP</sequence>
<dbReference type="Proteomes" id="UP001060215">
    <property type="component" value="Chromosome 1"/>
</dbReference>
<organism evidence="1 2">
    <name type="scientific">Camellia lanceoleosa</name>
    <dbReference type="NCBI Taxonomy" id="1840588"/>
    <lineage>
        <taxon>Eukaryota</taxon>
        <taxon>Viridiplantae</taxon>
        <taxon>Streptophyta</taxon>
        <taxon>Embryophyta</taxon>
        <taxon>Tracheophyta</taxon>
        <taxon>Spermatophyta</taxon>
        <taxon>Magnoliopsida</taxon>
        <taxon>eudicotyledons</taxon>
        <taxon>Gunneridae</taxon>
        <taxon>Pentapetalae</taxon>
        <taxon>asterids</taxon>
        <taxon>Ericales</taxon>
        <taxon>Theaceae</taxon>
        <taxon>Camellia</taxon>
    </lineage>
</organism>
<reference evidence="1 2" key="1">
    <citation type="journal article" date="2022" name="Plant J.">
        <title>Chromosome-level genome of Camellia lanceoleosa provides a valuable resource for understanding genome evolution and self-incompatibility.</title>
        <authorList>
            <person name="Gong W."/>
            <person name="Xiao S."/>
            <person name="Wang L."/>
            <person name="Liao Z."/>
            <person name="Chang Y."/>
            <person name="Mo W."/>
            <person name="Hu G."/>
            <person name="Li W."/>
            <person name="Zhao G."/>
            <person name="Zhu H."/>
            <person name="Hu X."/>
            <person name="Ji K."/>
            <person name="Xiang X."/>
            <person name="Song Q."/>
            <person name="Yuan D."/>
            <person name="Jin S."/>
            <person name="Zhang L."/>
        </authorList>
    </citation>
    <scope>NUCLEOTIDE SEQUENCE [LARGE SCALE GENOMIC DNA]</scope>
    <source>
        <strain evidence="1">SQ_2022a</strain>
    </source>
</reference>
<evidence type="ECO:0000313" key="1">
    <source>
        <dbReference type="EMBL" id="KAI8029872.1"/>
    </source>
</evidence>
<comment type="caution">
    <text evidence="1">The sequence shown here is derived from an EMBL/GenBank/DDBJ whole genome shotgun (WGS) entry which is preliminary data.</text>
</comment>
<keyword evidence="2" id="KW-1185">Reference proteome</keyword>
<accession>A0ACC0IWR9</accession>
<proteinExistence type="predicted"/>
<dbReference type="EMBL" id="CM045758">
    <property type="protein sequence ID" value="KAI8029872.1"/>
    <property type="molecule type" value="Genomic_DNA"/>
</dbReference>
<evidence type="ECO:0000313" key="2">
    <source>
        <dbReference type="Proteomes" id="UP001060215"/>
    </source>
</evidence>